<proteinExistence type="predicted"/>
<reference evidence="1 2" key="1">
    <citation type="submission" date="2019-06" db="EMBL/GenBank/DDBJ databases">
        <title>A chromosomal-level reference genome of Carpinus fangiana (Coryloideae, Betulaceae).</title>
        <authorList>
            <person name="Yang X."/>
            <person name="Wang Z."/>
            <person name="Zhang L."/>
            <person name="Hao G."/>
            <person name="Liu J."/>
            <person name="Yang Y."/>
        </authorList>
    </citation>
    <scope>NUCLEOTIDE SEQUENCE [LARGE SCALE GENOMIC DNA]</scope>
    <source>
        <strain evidence="1">Cfa_2016G</strain>
        <tissue evidence="1">Leaf</tissue>
    </source>
</reference>
<organism evidence="1 2">
    <name type="scientific">Carpinus fangiana</name>
    <dbReference type="NCBI Taxonomy" id="176857"/>
    <lineage>
        <taxon>Eukaryota</taxon>
        <taxon>Viridiplantae</taxon>
        <taxon>Streptophyta</taxon>
        <taxon>Embryophyta</taxon>
        <taxon>Tracheophyta</taxon>
        <taxon>Spermatophyta</taxon>
        <taxon>Magnoliopsida</taxon>
        <taxon>eudicotyledons</taxon>
        <taxon>Gunneridae</taxon>
        <taxon>Pentapetalae</taxon>
        <taxon>rosids</taxon>
        <taxon>fabids</taxon>
        <taxon>Fagales</taxon>
        <taxon>Betulaceae</taxon>
        <taxon>Carpinus</taxon>
    </lineage>
</organism>
<dbReference type="Proteomes" id="UP000327013">
    <property type="component" value="Unassembled WGS sequence"/>
</dbReference>
<sequence>MKIRVQQRGHPCDGPWWWGNTRDGTCNATCNATCNDTCTLTGRLPSPLWDGGLSGVAQMAMPLTQQPLAPTDRRSNIPRCNFQTSLHLLSHPPNSRLNCQRGASQASHGKQPARRYVLHDINHGRMILGPKFGFNKSRHK</sequence>
<comment type="caution">
    <text evidence="1">The sequence shown here is derived from an EMBL/GenBank/DDBJ whole genome shotgun (WGS) entry which is preliminary data.</text>
</comment>
<name>A0A5N6KX32_9ROSI</name>
<evidence type="ECO:0000313" key="1">
    <source>
        <dbReference type="EMBL" id="KAB8356520.1"/>
    </source>
</evidence>
<dbReference type="EMBL" id="VIBQ01000016">
    <property type="protein sequence ID" value="KAB8356520.1"/>
    <property type="molecule type" value="Genomic_DNA"/>
</dbReference>
<accession>A0A5N6KX32</accession>
<gene>
    <name evidence="1" type="ORF">FH972_024103</name>
</gene>
<dbReference type="AlphaFoldDB" id="A0A5N6KX32"/>
<evidence type="ECO:0000313" key="2">
    <source>
        <dbReference type="Proteomes" id="UP000327013"/>
    </source>
</evidence>
<keyword evidence="2" id="KW-1185">Reference proteome</keyword>
<protein>
    <submittedName>
        <fullName evidence="1">Uncharacterized protein</fullName>
    </submittedName>
</protein>